<evidence type="ECO:0000313" key="2">
    <source>
        <dbReference type="Proteomes" id="UP001152795"/>
    </source>
</evidence>
<protein>
    <submittedName>
        <fullName evidence="1">Uncharacterized protein</fullName>
    </submittedName>
</protein>
<dbReference type="OrthoDB" id="6080785at2759"/>
<sequence length="239" mass="26735">IQKGSECSSIAKLLLTSVDFQDVNKQAASVKKAIDEWKKLLPDNINPAAMGIFIKVLCYIFIDCDAKNPCRRTIVSFFQSLNGCAQEQALEHLNKAMVDVLVNITAIHENTKKNAEDVNFRKHVDTVCSLLENFPIGEKCVSLRVSHVLKFLIMALEYQVDRESLVGTPALQTAAMLDCLVTIKATMNVLQKCKNEMTDLLGEDDIITSLLQRFVKVIVNVLKNESTDNIVRISALCRY</sequence>
<dbReference type="AlphaFoldDB" id="A0A6S7K3A3"/>
<name>A0A6S7K3A3_PARCT</name>
<keyword evidence="2" id="KW-1185">Reference proteome</keyword>
<organism evidence="1 2">
    <name type="scientific">Paramuricea clavata</name>
    <name type="common">Red gorgonian</name>
    <name type="synonym">Violescent sea-whip</name>
    <dbReference type="NCBI Taxonomy" id="317549"/>
    <lineage>
        <taxon>Eukaryota</taxon>
        <taxon>Metazoa</taxon>
        <taxon>Cnidaria</taxon>
        <taxon>Anthozoa</taxon>
        <taxon>Octocorallia</taxon>
        <taxon>Malacalcyonacea</taxon>
        <taxon>Plexauridae</taxon>
        <taxon>Paramuricea</taxon>
    </lineage>
</organism>
<dbReference type="Proteomes" id="UP001152795">
    <property type="component" value="Unassembled WGS sequence"/>
</dbReference>
<feature type="non-terminal residue" evidence="1">
    <location>
        <position position="1"/>
    </location>
</feature>
<accession>A0A6S7K3A3</accession>
<evidence type="ECO:0000313" key="1">
    <source>
        <dbReference type="EMBL" id="CAB4037938.1"/>
    </source>
</evidence>
<comment type="caution">
    <text evidence="1">The sequence shown here is derived from an EMBL/GenBank/DDBJ whole genome shotgun (WGS) entry which is preliminary data.</text>
</comment>
<proteinExistence type="predicted"/>
<gene>
    <name evidence="1" type="ORF">PACLA_8A005370</name>
</gene>
<dbReference type="EMBL" id="CACRXK020023628">
    <property type="protein sequence ID" value="CAB4037938.1"/>
    <property type="molecule type" value="Genomic_DNA"/>
</dbReference>
<reference evidence="1" key="1">
    <citation type="submission" date="2020-04" db="EMBL/GenBank/DDBJ databases">
        <authorList>
            <person name="Alioto T."/>
            <person name="Alioto T."/>
            <person name="Gomez Garrido J."/>
        </authorList>
    </citation>
    <scope>NUCLEOTIDE SEQUENCE</scope>
    <source>
        <strain evidence="1">A484AB</strain>
    </source>
</reference>